<dbReference type="PANTHER" id="PTHR43877">
    <property type="entry name" value="AMINOALKYLPHOSPHONATE N-ACETYLTRANSFERASE-RELATED-RELATED"/>
    <property type="match status" value="1"/>
</dbReference>
<comment type="caution">
    <text evidence="4">The sequence shown here is derived from an EMBL/GenBank/DDBJ whole genome shotgun (WGS) entry which is preliminary data.</text>
</comment>
<accession>A0A6L6Q2Z5</accession>
<sequence length="144" mass="15747">MDRNGIRQAVLDDIPGMHRVRLAVRENRLTSNRITEASYVPELTVTGRGWVAERDGVIAGFAIGNLQTGNIWALFVDPEAEGVGHGRRLHDAMVGAMFDAGLSRLHLGTAQGTRAERFYLAQGWRATGMDGGDVLMELTRGDRS</sequence>
<dbReference type="CDD" id="cd04301">
    <property type="entry name" value="NAT_SF"/>
    <property type="match status" value="1"/>
</dbReference>
<dbReference type="SUPFAM" id="SSF55729">
    <property type="entry name" value="Acyl-CoA N-acyltransferases (Nat)"/>
    <property type="match status" value="1"/>
</dbReference>
<organism evidence="4 5">
    <name type="scientific">Pseudoduganella ginsengisoli</name>
    <dbReference type="NCBI Taxonomy" id="1462440"/>
    <lineage>
        <taxon>Bacteria</taxon>
        <taxon>Pseudomonadati</taxon>
        <taxon>Pseudomonadota</taxon>
        <taxon>Betaproteobacteria</taxon>
        <taxon>Burkholderiales</taxon>
        <taxon>Oxalobacteraceae</taxon>
        <taxon>Telluria group</taxon>
        <taxon>Pseudoduganella</taxon>
    </lineage>
</organism>
<dbReference type="Proteomes" id="UP000484015">
    <property type="component" value="Unassembled WGS sequence"/>
</dbReference>
<dbReference type="PANTHER" id="PTHR43877:SF2">
    <property type="entry name" value="AMINOALKYLPHOSPHONATE N-ACETYLTRANSFERASE-RELATED"/>
    <property type="match status" value="1"/>
</dbReference>
<dbReference type="EMBL" id="WNLA01000012">
    <property type="protein sequence ID" value="MTW03856.1"/>
    <property type="molecule type" value="Genomic_DNA"/>
</dbReference>
<evidence type="ECO:0000259" key="3">
    <source>
        <dbReference type="PROSITE" id="PS51186"/>
    </source>
</evidence>
<reference evidence="4 5" key="1">
    <citation type="submission" date="2019-11" db="EMBL/GenBank/DDBJ databases">
        <title>Type strains purchased from KCTC, JCM and DSMZ.</title>
        <authorList>
            <person name="Lu H."/>
        </authorList>
    </citation>
    <scope>NUCLEOTIDE SEQUENCE [LARGE SCALE GENOMIC DNA]</scope>
    <source>
        <strain evidence="4 5">KCTC 42409</strain>
    </source>
</reference>
<evidence type="ECO:0000313" key="5">
    <source>
        <dbReference type="Proteomes" id="UP000484015"/>
    </source>
</evidence>
<keyword evidence="1 4" id="KW-0808">Transferase</keyword>
<name>A0A6L6Q2Z5_9BURK</name>
<dbReference type="InterPro" id="IPR016181">
    <property type="entry name" value="Acyl_CoA_acyltransferase"/>
</dbReference>
<dbReference type="Pfam" id="PF00583">
    <property type="entry name" value="Acetyltransf_1"/>
    <property type="match status" value="1"/>
</dbReference>
<dbReference type="Gene3D" id="3.40.630.30">
    <property type="match status" value="1"/>
</dbReference>
<evidence type="ECO:0000256" key="2">
    <source>
        <dbReference type="ARBA" id="ARBA00023315"/>
    </source>
</evidence>
<evidence type="ECO:0000313" key="4">
    <source>
        <dbReference type="EMBL" id="MTW03856.1"/>
    </source>
</evidence>
<dbReference type="PROSITE" id="PS51186">
    <property type="entry name" value="GNAT"/>
    <property type="match status" value="1"/>
</dbReference>
<dbReference type="InterPro" id="IPR050832">
    <property type="entry name" value="Bact_Acetyltransf"/>
</dbReference>
<dbReference type="AlphaFoldDB" id="A0A6L6Q2Z5"/>
<evidence type="ECO:0000256" key="1">
    <source>
        <dbReference type="ARBA" id="ARBA00022679"/>
    </source>
</evidence>
<proteinExistence type="predicted"/>
<keyword evidence="5" id="KW-1185">Reference proteome</keyword>
<protein>
    <submittedName>
        <fullName evidence="4">GNAT family N-acetyltransferase</fullName>
    </submittedName>
</protein>
<dbReference type="OrthoDB" id="7356080at2"/>
<dbReference type="GO" id="GO:0016747">
    <property type="term" value="F:acyltransferase activity, transferring groups other than amino-acyl groups"/>
    <property type="evidence" value="ECO:0007669"/>
    <property type="project" value="InterPro"/>
</dbReference>
<gene>
    <name evidence="4" type="ORF">GM668_17370</name>
</gene>
<dbReference type="InterPro" id="IPR000182">
    <property type="entry name" value="GNAT_dom"/>
</dbReference>
<feature type="domain" description="N-acetyltransferase" evidence="3">
    <location>
        <begin position="4"/>
        <end position="141"/>
    </location>
</feature>
<keyword evidence="2" id="KW-0012">Acyltransferase</keyword>
<dbReference type="RefSeq" id="WP_155440217.1">
    <property type="nucleotide sequence ID" value="NZ_WNLA01000012.1"/>
</dbReference>